<reference evidence="7" key="1">
    <citation type="submission" date="2021-03" db="EMBL/GenBank/DDBJ databases">
        <title>Pengzhenrongella sicca gen. nov., sp. nov., a new member of suborder Micrococcineae isolated from High-Arctic tundra soil.</title>
        <authorList>
            <person name="Peng F."/>
        </authorList>
    </citation>
    <scope>NUCLEOTIDE SEQUENCE</scope>
    <source>
        <strain evidence="7">LRZ-2</strain>
    </source>
</reference>
<organism evidence="7 8">
    <name type="scientific">Pengzhenrongella sicca</name>
    <dbReference type="NCBI Taxonomy" id="2819238"/>
    <lineage>
        <taxon>Bacteria</taxon>
        <taxon>Bacillati</taxon>
        <taxon>Actinomycetota</taxon>
        <taxon>Actinomycetes</taxon>
        <taxon>Micrococcales</taxon>
        <taxon>Pengzhenrongella</taxon>
    </lineage>
</organism>
<evidence type="ECO:0000313" key="7">
    <source>
        <dbReference type="EMBL" id="QTE30395.1"/>
    </source>
</evidence>
<dbReference type="SMART" id="SM01012">
    <property type="entry name" value="ANTAR"/>
    <property type="match status" value="1"/>
</dbReference>
<evidence type="ECO:0000256" key="1">
    <source>
        <dbReference type="ARBA" id="ARBA00022679"/>
    </source>
</evidence>
<keyword evidence="4" id="KW-0804">Transcription</keyword>
<dbReference type="InterPro" id="IPR036388">
    <property type="entry name" value="WH-like_DNA-bd_sf"/>
</dbReference>
<evidence type="ECO:0000256" key="2">
    <source>
        <dbReference type="ARBA" id="ARBA00022777"/>
    </source>
</evidence>
<accession>A0A8A4ZGJ1</accession>
<dbReference type="Pfam" id="PF03861">
    <property type="entry name" value="ANTAR"/>
    <property type="match status" value="1"/>
</dbReference>
<evidence type="ECO:0000256" key="4">
    <source>
        <dbReference type="ARBA" id="ARBA00023163"/>
    </source>
</evidence>
<dbReference type="Pfam" id="PF13185">
    <property type="entry name" value="GAF_2"/>
    <property type="match status" value="1"/>
</dbReference>
<feature type="region of interest" description="Disordered" evidence="5">
    <location>
        <begin position="1"/>
        <end position="26"/>
    </location>
</feature>
<dbReference type="GO" id="GO:0016301">
    <property type="term" value="F:kinase activity"/>
    <property type="evidence" value="ECO:0007669"/>
    <property type="project" value="UniProtKB-KW"/>
</dbReference>
<dbReference type="Proteomes" id="UP000663937">
    <property type="component" value="Chromosome"/>
</dbReference>
<sequence length="261" mass="27907">MTDETAFPHPRPESPGPAPEAGESGSSALGSLLLETASIEAYLEDFTSRAASYLGAGTQCGITLRHLGRDRRAASSDERAARCDDVEVATGAGPCLTAMDERRTLTTREIWRDDRWIAWRDAAELEGFRSAAAVPASAGGGTEIALNLYSEQADPWDPERLVRAAMFADQIAQVMALCIRIAEQTVINADLTAAMASRSTIDQAIGIIMAQNRCSAEDAFAILRRASSHRNVKLRVVAAAVVQGITGVAPAAGQFRPRHEN</sequence>
<dbReference type="GO" id="GO:0003723">
    <property type="term" value="F:RNA binding"/>
    <property type="evidence" value="ECO:0007669"/>
    <property type="project" value="InterPro"/>
</dbReference>
<dbReference type="AlphaFoldDB" id="A0A8A4ZGJ1"/>
<dbReference type="InterPro" id="IPR012074">
    <property type="entry name" value="GAF_ANTAR"/>
</dbReference>
<dbReference type="SUPFAM" id="SSF55781">
    <property type="entry name" value="GAF domain-like"/>
    <property type="match status" value="1"/>
</dbReference>
<dbReference type="InterPro" id="IPR005561">
    <property type="entry name" value="ANTAR"/>
</dbReference>
<dbReference type="SUPFAM" id="SSF52172">
    <property type="entry name" value="CheY-like"/>
    <property type="match status" value="1"/>
</dbReference>
<dbReference type="Gene3D" id="1.10.10.10">
    <property type="entry name" value="Winged helix-like DNA-binding domain superfamily/Winged helix DNA-binding domain"/>
    <property type="match status" value="1"/>
</dbReference>
<evidence type="ECO:0000259" key="6">
    <source>
        <dbReference type="PROSITE" id="PS50921"/>
    </source>
</evidence>
<dbReference type="PROSITE" id="PS50921">
    <property type="entry name" value="ANTAR"/>
    <property type="match status" value="1"/>
</dbReference>
<keyword evidence="2" id="KW-0418">Kinase</keyword>
<dbReference type="InterPro" id="IPR003018">
    <property type="entry name" value="GAF"/>
</dbReference>
<name>A0A8A4ZGJ1_9MICO</name>
<evidence type="ECO:0000256" key="5">
    <source>
        <dbReference type="SAM" id="MobiDB-lite"/>
    </source>
</evidence>
<evidence type="ECO:0000313" key="8">
    <source>
        <dbReference type="Proteomes" id="UP000663937"/>
    </source>
</evidence>
<keyword evidence="1" id="KW-0808">Transferase</keyword>
<dbReference type="InterPro" id="IPR011006">
    <property type="entry name" value="CheY-like_superfamily"/>
</dbReference>
<proteinExistence type="predicted"/>
<dbReference type="RefSeq" id="WP_227424725.1">
    <property type="nucleotide sequence ID" value="NZ_CP071868.1"/>
</dbReference>
<keyword evidence="8" id="KW-1185">Reference proteome</keyword>
<protein>
    <submittedName>
        <fullName evidence="7">GAF and ANTAR domain-containing protein</fullName>
    </submittedName>
</protein>
<dbReference type="InterPro" id="IPR029016">
    <property type="entry name" value="GAF-like_dom_sf"/>
</dbReference>
<evidence type="ECO:0000256" key="3">
    <source>
        <dbReference type="ARBA" id="ARBA00023015"/>
    </source>
</evidence>
<dbReference type="Gene3D" id="3.30.450.40">
    <property type="match status" value="1"/>
</dbReference>
<dbReference type="EMBL" id="CP071868">
    <property type="protein sequence ID" value="QTE30395.1"/>
    <property type="molecule type" value="Genomic_DNA"/>
</dbReference>
<dbReference type="PIRSF" id="PIRSF036625">
    <property type="entry name" value="GAF_ANTAR"/>
    <property type="match status" value="1"/>
</dbReference>
<feature type="domain" description="ANTAR" evidence="6">
    <location>
        <begin position="181"/>
        <end position="242"/>
    </location>
</feature>
<keyword evidence="3" id="KW-0805">Transcription regulation</keyword>
<dbReference type="KEGG" id="psic:J4E96_05215"/>
<gene>
    <name evidence="7" type="ORF">J4E96_05215</name>
</gene>